<dbReference type="RefSeq" id="WP_168986718.1">
    <property type="nucleotide sequence ID" value="NZ_CAWPHM010000011.1"/>
</dbReference>
<name>A0A972J9E7_9RHOO</name>
<feature type="transmembrane region" description="Helical" evidence="1">
    <location>
        <begin position="6"/>
        <end position="30"/>
    </location>
</feature>
<keyword evidence="3" id="KW-1185">Reference proteome</keyword>
<keyword evidence="1" id="KW-0472">Membrane</keyword>
<sequence length="59" mass="6484">MATQELFTTSIGLLSLFTIVFVLVIGGFLFRFAMRNMKEDELKAKQQAESGGQSSAPAR</sequence>
<evidence type="ECO:0000313" key="3">
    <source>
        <dbReference type="Proteomes" id="UP000599523"/>
    </source>
</evidence>
<protein>
    <submittedName>
        <fullName evidence="2">DUF3149 domain-containing protein</fullName>
    </submittedName>
</protein>
<proteinExistence type="predicted"/>
<keyword evidence="1" id="KW-1133">Transmembrane helix</keyword>
<comment type="caution">
    <text evidence="2">The sequence shown here is derived from an EMBL/GenBank/DDBJ whole genome shotgun (WGS) entry which is preliminary data.</text>
</comment>
<evidence type="ECO:0000313" key="2">
    <source>
        <dbReference type="EMBL" id="NMG01928.1"/>
    </source>
</evidence>
<dbReference type="Proteomes" id="UP000599523">
    <property type="component" value="Unassembled WGS sequence"/>
</dbReference>
<dbReference type="Pfam" id="PF11346">
    <property type="entry name" value="DUF3149"/>
    <property type="match status" value="1"/>
</dbReference>
<dbReference type="EMBL" id="WTVM01000010">
    <property type="protein sequence ID" value="NMG01928.1"/>
    <property type="molecule type" value="Genomic_DNA"/>
</dbReference>
<evidence type="ECO:0000256" key="1">
    <source>
        <dbReference type="SAM" id="Phobius"/>
    </source>
</evidence>
<dbReference type="InterPro" id="IPR021494">
    <property type="entry name" value="DUF3149"/>
</dbReference>
<dbReference type="AlphaFoldDB" id="A0A972J9E7"/>
<reference evidence="2" key="1">
    <citation type="submission" date="2019-12" db="EMBL/GenBank/DDBJ databases">
        <title>Comparative genomics gives insights into the taxonomy of the Azoarcus-Aromatoleum group and reveals separate origins of nif in the plant-associated Azoarcus and non-plant-associated Aromatoleum sub-groups.</title>
        <authorList>
            <person name="Lafos M."/>
            <person name="Maluk M."/>
            <person name="Batista M."/>
            <person name="Junghare M."/>
            <person name="Carmona M."/>
            <person name="Faoro H."/>
            <person name="Cruz L.M."/>
            <person name="Battistoni F."/>
            <person name="De Souza E."/>
            <person name="Pedrosa F."/>
            <person name="Chen W.-M."/>
            <person name="Poole P.S."/>
            <person name="Dixon R.A."/>
            <person name="James E.K."/>
        </authorList>
    </citation>
    <scope>NUCLEOTIDE SEQUENCE</scope>
    <source>
        <strain evidence="2">NSC3</strain>
    </source>
</reference>
<accession>A0A972J9E7</accession>
<keyword evidence="1" id="KW-0812">Transmembrane</keyword>
<gene>
    <name evidence="2" type="ORF">GPA21_02935</name>
</gene>
<organism evidence="2 3">
    <name type="scientific">Azoarcus taiwanensis</name>
    <dbReference type="NCBI Taxonomy" id="666964"/>
    <lineage>
        <taxon>Bacteria</taxon>
        <taxon>Pseudomonadati</taxon>
        <taxon>Pseudomonadota</taxon>
        <taxon>Betaproteobacteria</taxon>
        <taxon>Rhodocyclales</taxon>
        <taxon>Zoogloeaceae</taxon>
        <taxon>Azoarcus</taxon>
    </lineage>
</organism>